<name>A0A4Z1PVZ5_9PEZI</name>
<keyword evidence="2" id="KW-1185">Reference proteome</keyword>
<evidence type="ECO:0000313" key="2">
    <source>
        <dbReference type="Proteomes" id="UP000298493"/>
    </source>
</evidence>
<accession>A0A4Z1PVZ5</accession>
<evidence type="ECO:0000313" key="1">
    <source>
        <dbReference type="EMBL" id="TID27600.1"/>
    </source>
</evidence>
<proteinExistence type="predicted"/>
<dbReference type="AlphaFoldDB" id="A0A4Z1PVZ5"/>
<dbReference type="EMBL" id="SNSC02000001">
    <property type="protein sequence ID" value="TID27600.1"/>
    <property type="molecule type" value="Genomic_DNA"/>
</dbReference>
<reference evidence="1 2" key="1">
    <citation type="submission" date="2019-04" db="EMBL/GenBank/DDBJ databases">
        <title>High contiguity whole genome sequence and gene annotation resource for two Venturia nashicola isolates.</title>
        <authorList>
            <person name="Prokchorchik M."/>
            <person name="Won K."/>
            <person name="Lee Y."/>
            <person name="Choi E.D."/>
            <person name="Segonzac C."/>
            <person name="Sohn K.H."/>
        </authorList>
    </citation>
    <scope>NUCLEOTIDE SEQUENCE [LARGE SCALE GENOMIC DNA]</scope>
    <source>
        <strain evidence="1 2">PRI2</strain>
    </source>
</reference>
<comment type="caution">
    <text evidence="1">The sequence shown here is derived from an EMBL/GenBank/DDBJ whole genome shotgun (WGS) entry which is preliminary data.</text>
</comment>
<sequence>MIREEVSATLDKAVADLRLAQRGSTVVWGQSPPRNLLSALSGCSDTTNNHSAVSEIVFIHTEGKRIKDLVYGKAWKDDIHKHNAE</sequence>
<dbReference type="Proteomes" id="UP000298493">
    <property type="component" value="Unassembled WGS sequence"/>
</dbReference>
<organism evidence="1 2">
    <name type="scientific">Venturia nashicola</name>
    <dbReference type="NCBI Taxonomy" id="86259"/>
    <lineage>
        <taxon>Eukaryota</taxon>
        <taxon>Fungi</taxon>
        <taxon>Dikarya</taxon>
        <taxon>Ascomycota</taxon>
        <taxon>Pezizomycotina</taxon>
        <taxon>Dothideomycetes</taxon>
        <taxon>Pleosporomycetidae</taxon>
        <taxon>Venturiales</taxon>
        <taxon>Venturiaceae</taxon>
        <taxon>Venturia</taxon>
    </lineage>
</organism>
<protein>
    <submittedName>
        <fullName evidence="1">Uncharacterized protein</fullName>
    </submittedName>
</protein>
<gene>
    <name evidence="1" type="ORF">E6O75_ATG00367</name>
</gene>